<dbReference type="Proteomes" id="UP001055879">
    <property type="component" value="Linkage Group LG01"/>
</dbReference>
<reference evidence="1 2" key="2">
    <citation type="journal article" date="2022" name="Mol. Ecol. Resour.">
        <title>The genomes of chicory, endive, great burdock and yacon provide insights into Asteraceae paleo-polyploidization history and plant inulin production.</title>
        <authorList>
            <person name="Fan W."/>
            <person name="Wang S."/>
            <person name="Wang H."/>
            <person name="Wang A."/>
            <person name="Jiang F."/>
            <person name="Liu H."/>
            <person name="Zhao H."/>
            <person name="Xu D."/>
            <person name="Zhang Y."/>
        </authorList>
    </citation>
    <scope>NUCLEOTIDE SEQUENCE [LARGE SCALE GENOMIC DNA]</scope>
    <source>
        <strain evidence="2">cv. Niubang</strain>
    </source>
</reference>
<sequence>MKVVRLKLIHPFIRTLYEYLVNVISRGVYCFGFPSAAKKTHILMRRNKTRSHRIRQNVDVVVGKSCVLEMIRGQDDGSKR</sequence>
<proteinExistence type="predicted"/>
<name>A0ACB9FHX1_ARCLA</name>
<reference evidence="2" key="1">
    <citation type="journal article" date="2022" name="Mol. Ecol. Resour.">
        <title>The genomes of chicory, endive, great burdock and yacon provide insights into Asteraceae palaeo-polyploidization history and plant inulin production.</title>
        <authorList>
            <person name="Fan W."/>
            <person name="Wang S."/>
            <person name="Wang H."/>
            <person name="Wang A."/>
            <person name="Jiang F."/>
            <person name="Liu H."/>
            <person name="Zhao H."/>
            <person name="Xu D."/>
            <person name="Zhang Y."/>
        </authorList>
    </citation>
    <scope>NUCLEOTIDE SEQUENCE [LARGE SCALE GENOMIC DNA]</scope>
    <source>
        <strain evidence="2">cv. Niubang</strain>
    </source>
</reference>
<gene>
    <name evidence="1" type="ORF">L6452_01599</name>
</gene>
<organism evidence="1 2">
    <name type="scientific">Arctium lappa</name>
    <name type="common">Greater burdock</name>
    <name type="synonym">Lappa major</name>
    <dbReference type="NCBI Taxonomy" id="4217"/>
    <lineage>
        <taxon>Eukaryota</taxon>
        <taxon>Viridiplantae</taxon>
        <taxon>Streptophyta</taxon>
        <taxon>Embryophyta</taxon>
        <taxon>Tracheophyta</taxon>
        <taxon>Spermatophyta</taxon>
        <taxon>Magnoliopsida</taxon>
        <taxon>eudicotyledons</taxon>
        <taxon>Gunneridae</taxon>
        <taxon>Pentapetalae</taxon>
        <taxon>asterids</taxon>
        <taxon>campanulids</taxon>
        <taxon>Asterales</taxon>
        <taxon>Asteraceae</taxon>
        <taxon>Carduoideae</taxon>
        <taxon>Cardueae</taxon>
        <taxon>Arctiinae</taxon>
        <taxon>Arctium</taxon>
    </lineage>
</organism>
<dbReference type="EMBL" id="CM042047">
    <property type="protein sequence ID" value="KAI3770465.1"/>
    <property type="molecule type" value="Genomic_DNA"/>
</dbReference>
<keyword evidence="2" id="KW-1185">Reference proteome</keyword>
<accession>A0ACB9FHX1</accession>
<evidence type="ECO:0000313" key="2">
    <source>
        <dbReference type="Proteomes" id="UP001055879"/>
    </source>
</evidence>
<evidence type="ECO:0000313" key="1">
    <source>
        <dbReference type="EMBL" id="KAI3770465.1"/>
    </source>
</evidence>
<comment type="caution">
    <text evidence="1">The sequence shown here is derived from an EMBL/GenBank/DDBJ whole genome shotgun (WGS) entry which is preliminary data.</text>
</comment>
<protein>
    <submittedName>
        <fullName evidence="1">Uncharacterized protein</fullName>
    </submittedName>
</protein>